<protein>
    <recommendedName>
        <fullName evidence="4">phosphoglycolate phosphatase</fullName>
        <ecNumber evidence="4">3.1.3.18</ecNumber>
    </recommendedName>
</protein>
<dbReference type="OrthoDB" id="9797743at2"/>
<dbReference type="GO" id="GO:0006281">
    <property type="term" value="P:DNA repair"/>
    <property type="evidence" value="ECO:0007669"/>
    <property type="project" value="TreeGrafter"/>
</dbReference>
<gene>
    <name evidence="5" type="ORF">LV82_02090</name>
</gene>
<proteinExistence type="inferred from homology"/>
<dbReference type="InterPro" id="IPR036412">
    <property type="entry name" value="HAD-like_sf"/>
</dbReference>
<comment type="caution">
    <text evidence="5">The sequence shown here is derived from an EMBL/GenBank/DDBJ whole genome shotgun (WGS) entry which is preliminary data.</text>
</comment>
<name>A0A2S5JFS8_9RHOB</name>
<dbReference type="Proteomes" id="UP000239736">
    <property type="component" value="Unassembled WGS sequence"/>
</dbReference>
<dbReference type="InterPro" id="IPR050155">
    <property type="entry name" value="HAD-like_hydrolase_sf"/>
</dbReference>
<evidence type="ECO:0000256" key="4">
    <source>
        <dbReference type="ARBA" id="ARBA00013078"/>
    </source>
</evidence>
<dbReference type="EMBL" id="PRDS01000006">
    <property type="protein sequence ID" value="PPB80218.1"/>
    <property type="molecule type" value="Genomic_DNA"/>
</dbReference>
<dbReference type="SUPFAM" id="SSF56784">
    <property type="entry name" value="HAD-like"/>
    <property type="match status" value="1"/>
</dbReference>
<dbReference type="AlphaFoldDB" id="A0A2S5JFS8"/>
<dbReference type="Gene3D" id="1.10.150.240">
    <property type="entry name" value="Putative phosphatase, domain 2"/>
    <property type="match status" value="1"/>
</dbReference>
<accession>A0A2S5JFS8</accession>
<dbReference type="InterPro" id="IPR023198">
    <property type="entry name" value="PGP-like_dom2"/>
</dbReference>
<keyword evidence="6" id="KW-1185">Reference proteome</keyword>
<dbReference type="RefSeq" id="WP_104071672.1">
    <property type="nucleotide sequence ID" value="NZ_PRDS01000006.1"/>
</dbReference>
<comment type="similarity">
    <text evidence="3">Belongs to the HAD-like hydrolase superfamily. CbbY/CbbZ/Gph/YieH family.</text>
</comment>
<sequence length="234" mass="24501">MVRGVIFDKDGTLFDFRATWGAWAGRAFMELAGGDPELADRLATATGFDMTTRSFDPDSPIIAGTPDDIAQCLLPHLPAADLSTLVARMNAVSAETPQVPATDLNALFEDLSKRDLRLGLITNDAEAPAQTHLRDAGIVGHFHFIAGFDSGHGAKPSPEPLLAFAQGQGLPPDSVVMVGDSLHDLAAARAAGMRCVGVLTGLAGRAELESLADCVLPDIGHLPAWIDAQDGLPA</sequence>
<dbReference type="EC" id="3.1.3.18" evidence="4"/>
<comment type="catalytic activity">
    <reaction evidence="1">
        <text>2-phosphoglycolate + H2O = glycolate + phosphate</text>
        <dbReference type="Rhea" id="RHEA:14369"/>
        <dbReference type="ChEBI" id="CHEBI:15377"/>
        <dbReference type="ChEBI" id="CHEBI:29805"/>
        <dbReference type="ChEBI" id="CHEBI:43474"/>
        <dbReference type="ChEBI" id="CHEBI:58033"/>
        <dbReference type="EC" id="3.1.3.18"/>
    </reaction>
</comment>
<dbReference type="InterPro" id="IPR006439">
    <property type="entry name" value="HAD-SF_hydro_IA"/>
</dbReference>
<evidence type="ECO:0000256" key="3">
    <source>
        <dbReference type="ARBA" id="ARBA00006171"/>
    </source>
</evidence>
<dbReference type="SFLD" id="SFLDS00003">
    <property type="entry name" value="Haloacid_Dehalogenase"/>
    <property type="match status" value="1"/>
</dbReference>
<dbReference type="Pfam" id="PF00702">
    <property type="entry name" value="Hydrolase"/>
    <property type="match status" value="1"/>
</dbReference>
<dbReference type="PANTHER" id="PTHR43434:SF1">
    <property type="entry name" value="PHOSPHOGLYCOLATE PHOSPHATASE"/>
    <property type="match status" value="1"/>
</dbReference>
<evidence type="ECO:0000313" key="5">
    <source>
        <dbReference type="EMBL" id="PPB80218.1"/>
    </source>
</evidence>
<dbReference type="GO" id="GO:0008967">
    <property type="term" value="F:phosphoglycolate phosphatase activity"/>
    <property type="evidence" value="ECO:0007669"/>
    <property type="project" value="UniProtKB-EC"/>
</dbReference>
<dbReference type="PANTHER" id="PTHR43434">
    <property type="entry name" value="PHOSPHOGLYCOLATE PHOSPHATASE"/>
    <property type="match status" value="1"/>
</dbReference>
<reference evidence="5 6" key="1">
    <citation type="submission" date="2018-01" db="EMBL/GenBank/DDBJ databases">
        <title>Genomic Encyclopedia of Archaeal and Bacterial Type Strains, Phase II (KMG-II): from individual species to whole genera.</title>
        <authorList>
            <person name="Goeker M."/>
        </authorList>
    </citation>
    <scope>NUCLEOTIDE SEQUENCE [LARGE SCALE GENOMIC DNA]</scope>
    <source>
        <strain evidence="5 6">DSM 12048</strain>
    </source>
</reference>
<dbReference type="Gene3D" id="3.40.50.1000">
    <property type="entry name" value="HAD superfamily/HAD-like"/>
    <property type="match status" value="1"/>
</dbReference>
<evidence type="ECO:0000256" key="2">
    <source>
        <dbReference type="ARBA" id="ARBA00004818"/>
    </source>
</evidence>
<dbReference type="NCBIfam" id="TIGR01549">
    <property type="entry name" value="HAD-SF-IA-v1"/>
    <property type="match status" value="1"/>
</dbReference>
<dbReference type="SFLD" id="SFLDG01129">
    <property type="entry name" value="C1.5:_HAD__Beta-PGM__Phosphata"/>
    <property type="match status" value="1"/>
</dbReference>
<evidence type="ECO:0000256" key="1">
    <source>
        <dbReference type="ARBA" id="ARBA00000830"/>
    </source>
</evidence>
<organism evidence="5 6">
    <name type="scientific">Albidovulum inexpectatum</name>
    <dbReference type="NCBI Taxonomy" id="196587"/>
    <lineage>
        <taxon>Bacteria</taxon>
        <taxon>Pseudomonadati</taxon>
        <taxon>Pseudomonadota</taxon>
        <taxon>Alphaproteobacteria</taxon>
        <taxon>Rhodobacterales</taxon>
        <taxon>Paracoccaceae</taxon>
        <taxon>Albidovulum</taxon>
    </lineage>
</organism>
<dbReference type="InterPro" id="IPR023214">
    <property type="entry name" value="HAD_sf"/>
</dbReference>
<comment type="pathway">
    <text evidence="2">Organic acid metabolism; glycolate biosynthesis; glycolate from 2-phosphoglycolate: step 1/1.</text>
</comment>
<evidence type="ECO:0000313" key="6">
    <source>
        <dbReference type="Proteomes" id="UP000239736"/>
    </source>
</evidence>